<dbReference type="AlphaFoldDB" id="A0A0H2YUP4"/>
<dbReference type="STRING" id="195103.CPF_0927"/>
<dbReference type="Pfam" id="PF06114">
    <property type="entry name" value="Peptidase_M78"/>
    <property type="match status" value="1"/>
</dbReference>
<gene>
    <name evidence="2" type="ordered locus">CPF_0927</name>
</gene>
<evidence type="ECO:0000313" key="2">
    <source>
        <dbReference type="EMBL" id="ABG84324.1"/>
    </source>
</evidence>
<dbReference type="HOGENOM" id="CLU_137904_0_0_9"/>
<feature type="domain" description="IrrE N-terminal-like" evidence="1">
    <location>
        <begin position="11"/>
        <end position="121"/>
    </location>
</feature>
<evidence type="ECO:0000313" key="3">
    <source>
        <dbReference type="Proteomes" id="UP000001823"/>
    </source>
</evidence>
<protein>
    <recommendedName>
        <fullName evidence="1">IrrE N-terminal-like domain-containing protein</fullName>
    </recommendedName>
</protein>
<keyword evidence="3" id="KW-1185">Reference proteome</keyword>
<accession>A0A0H2YUP4</accession>
<dbReference type="InterPro" id="IPR010359">
    <property type="entry name" value="IrrE_HExxH"/>
</dbReference>
<name>A0A0H2YUP4_CLOP1</name>
<proteinExistence type="predicted"/>
<organism evidence="2 3">
    <name type="scientific">Clostridium perfringens (strain ATCC 13124 / DSM 756 / JCM 1290 / NCIMB 6125 / NCTC 8237 / Type A)</name>
    <dbReference type="NCBI Taxonomy" id="195103"/>
    <lineage>
        <taxon>Bacteria</taxon>
        <taxon>Bacillati</taxon>
        <taxon>Bacillota</taxon>
        <taxon>Clostridia</taxon>
        <taxon>Eubacteriales</taxon>
        <taxon>Clostridiaceae</taxon>
        <taxon>Clostridium</taxon>
    </lineage>
</organism>
<sequence>MTKYERLMYEAECHGAKVIEIDLGTDKPCGKCVDNIIVINSNINTKEKTCILAEELGHYIKNLGDITDQTEICNKKQELVARRWGFDKAVGLVGLINAFENNCRNAFEIADFLGVTKEYFDQAIDYYRAKYGVMYKIDNYIIYFIPSLGICKMF</sequence>
<dbReference type="KEGG" id="cpf:CPF_0927"/>
<dbReference type="eggNOG" id="COG2856">
    <property type="taxonomic scope" value="Bacteria"/>
</dbReference>
<evidence type="ECO:0000259" key="1">
    <source>
        <dbReference type="Pfam" id="PF06114"/>
    </source>
</evidence>
<dbReference type="RefSeq" id="WP_011590446.1">
    <property type="nucleotide sequence ID" value="NC_008261.1"/>
</dbReference>
<dbReference type="PaxDb" id="195103-CPF_0927"/>
<reference evidence="2 3" key="1">
    <citation type="journal article" date="2006" name="Genome Res.">
        <title>Skewed genomic variability in strains of the toxigenic bacterial pathogen, Clostridium perfringens.</title>
        <authorList>
            <person name="Myers G.S."/>
            <person name="Rasko D.A."/>
            <person name="Cheung J.K."/>
            <person name="Ravel J."/>
            <person name="Seshadri R."/>
            <person name="Deboy R.T."/>
            <person name="Ren Q."/>
            <person name="Varga J."/>
            <person name="Awad M.M."/>
            <person name="Brinkac L.M."/>
            <person name="Daugherty S.C."/>
            <person name="Haft D.H."/>
            <person name="Dodson R.J."/>
            <person name="Madupu R."/>
            <person name="Nelson W.C."/>
            <person name="Rosovitz M.J."/>
            <person name="Sullivan S.A."/>
            <person name="Khouri H."/>
            <person name="Dimitrov G.I."/>
            <person name="Watkins K.L."/>
            <person name="Mulligan S."/>
            <person name="Benton J."/>
            <person name="Radune D."/>
            <person name="Fisher D.J."/>
            <person name="Atkins H.S."/>
            <person name="Hiscox T."/>
            <person name="Jost B.H."/>
            <person name="Billington S.J."/>
            <person name="Songer J.G."/>
            <person name="McClane B.A."/>
            <person name="Titball R.W."/>
            <person name="Rood J.I."/>
            <person name="Melville S.B."/>
            <person name="Paulsen I.T."/>
        </authorList>
    </citation>
    <scope>NUCLEOTIDE SEQUENCE [LARGE SCALE GENOMIC DNA]</scope>
    <source>
        <strain evidence="3">ATCC 13124 / DSM 756 / JCM 1290 / NCIMB 6125 / NCTC 8237 / S 107 / Type A</strain>
    </source>
</reference>
<dbReference type="EMBL" id="CP000246">
    <property type="protein sequence ID" value="ABG84324.1"/>
    <property type="molecule type" value="Genomic_DNA"/>
</dbReference>
<dbReference type="Proteomes" id="UP000001823">
    <property type="component" value="Chromosome"/>
</dbReference>